<dbReference type="OrthoDB" id="7841298at2"/>
<feature type="signal peptide" evidence="1">
    <location>
        <begin position="1"/>
        <end position="23"/>
    </location>
</feature>
<keyword evidence="1" id="KW-0732">Signal</keyword>
<protein>
    <submittedName>
        <fullName evidence="2">Uncharacterized protein</fullName>
    </submittedName>
</protein>
<dbReference type="RefSeq" id="WP_090109455.1">
    <property type="nucleotide sequence ID" value="NZ_FNAT01000001.1"/>
</dbReference>
<name>A0A1G7A2V7_9RHOB</name>
<sequence>MTLPFKPAAALCATCLWLGPVAAQPAPDAGVDALYDALALEGMVAVMRVEGLDYGAEIAEGMFDGRAPAGWSEAVSAIYDAEAMQQSLRDGMAEALDGAEIAPMIDFFADGPGRRLVALELSAREALLDEDVEAAAREAAALAMAEETPRFELVDRFVEANDLIEANLVGALNANYAFSLGLLEGGGFDGALSEDEILLQVWSQEEEIRRSTTEWVYSFLNLAYQPAEEADLEAYIAFSETATGGDLNRAMFEAFDAMFSDISRDLGRAAAAAMAGQDI</sequence>
<organism evidence="2 3">
    <name type="scientific">Limimaricola pyoseonensis</name>
    <dbReference type="NCBI Taxonomy" id="521013"/>
    <lineage>
        <taxon>Bacteria</taxon>
        <taxon>Pseudomonadati</taxon>
        <taxon>Pseudomonadota</taxon>
        <taxon>Alphaproteobacteria</taxon>
        <taxon>Rhodobacterales</taxon>
        <taxon>Paracoccaceae</taxon>
        <taxon>Limimaricola</taxon>
    </lineage>
</organism>
<dbReference type="STRING" id="521013.SAMN04488567_0779"/>
<dbReference type="Proteomes" id="UP000198922">
    <property type="component" value="Unassembled WGS sequence"/>
</dbReference>
<proteinExistence type="predicted"/>
<evidence type="ECO:0000313" key="3">
    <source>
        <dbReference type="Proteomes" id="UP000198922"/>
    </source>
</evidence>
<gene>
    <name evidence="2" type="ORF">SAMN04488567_0779</name>
</gene>
<keyword evidence="3" id="KW-1185">Reference proteome</keyword>
<feature type="chain" id="PRO_5011591523" evidence="1">
    <location>
        <begin position="24"/>
        <end position="279"/>
    </location>
</feature>
<evidence type="ECO:0000313" key="2">
    <source>
        <dbReference type="EMBL" id="SDE08837.1"/>
    </source>
</evidence>
<reference evidence="3" key="1">
    <citation type="submission" date="2016-10" db="EMBL/GenBank/DDBJ databases">
        <authorList>
            <person name="Varghese N."/>
            <person name="Submissions S."/>
        </authorList>
    </citation>
    <scope>NUCLEOTIDE SEQUENCE [LARGE SCALE GENOMIC DNA]</scope>
    <source>
        <strain evidence="3">DSM 21424</strain>
    </source>
</reference>
<dbReference type="EMBL" id="FNAT01000001">
    <property type="protein sequence ID" value="SDE08837.1"/>
    <property type="molecule type" value="Genomic_DNA"/>
</dbReference>
<dbReference type="AlphaFoldDB" id="A0A1G7A2V7"/>
<accession>A0A1G7A2V7</accession>
<evidence type="ECO:0000256" key="1">
    <source>
        <dbReference type="SAM" id="SignalP"/>
    </source>
</evidence>